<keyword evidence="6" id="KW-0325">Glycoprotein</keyword>
<sequence length="519" mass="55981">MFQKSQFVSLLTLVTTAFATLGPSSQLYIGNSNISPDGFTRVASLVNNMNPGPVIWVNKGDQLNLNVVNQLSDPTQLRGASMHWHGILQKGTTYMDGAIGVSQCPIAPGNSFQYSFTADASEVQYCDGVRGVLVVADPNDPLKSLYDVDNDQTVITLSEWYHTLAPSIFGIPAADSTLINGQGRYPGGPNTALAVVSIDQGKRYRLRLVSISCDPDFVFSIDGHDLTVIEVEGTRVQPYTVNTIQLLAGQRYDVVLNANQTVDNYWIRALPNSGNRNLNSTFDNGVNSAILRYSGAASTDPTSTRQSVQNKLSEANLHPVLNPAAPGLPQGDGADYIFNLTLDFDPDAFLFSINGVIFRPPTVPVLLQIMSGARTAQELLPNGSVFVVERNKTVQVNVPSGLIGGPHPFHLHGHTFSVIKSADGNGYNFEDPIRRDVVNVGETVGDFVSLRFNTDNPGPWIVHCHIDFHLHEGLAFVFAEADDEVVGAAAGSDWDSLCPTWDALPSDVKTAVVVPTATA</sequence>
<dbReference type="FunFam" id="2.60.40.420:FF:000045">
    <property type="entry name" value="Laccase 2"/>
    <property type="match status" value="1"/>
</dbReference>
<feature type="domain" description="Plastocyanin-like" evidence="10">
    <location>
        <begin position="30"/>
        <end position="138"/>
    </location>
</feature>
<dbReference type="Pfam" id="PF07731">
    <property type="entry name" value="Cu-oxidase_2"/>
    <property type="match status" value="1"/>
</dbReference>
<dbReference type="Proteomes" id="UP000807342">
    <property type="component" value="Unassembled WGS sequence"/>
</dbReference>
<evidence type="ECO:0000313" key="11">
    <source>
        <dbReference type="EMBL" id="KAF9446151.1"/>
    </source>
</evidence>
<feature type="domain" description="Plastocyanin-like" evidence="9">
    <location>
        <begin position="359"/>
        <end position="483"/>
    </location>
</feature>
<dbReference type="OrthoDB" id="2121828at2759"/>
<evidence type="ECO:0000256" key="5">
    <source>
        <dbReference type="ARBA" id="ARBA00023157"/>
    </source>
</evidence>
<keyword evidence="2" id="KW-0479">Metal-binding</keyword>
<feature type="signal peptide" evidence="7">
    <location>
        <begin position="1"/>
        <end position="19"/>
    </location>
</feature>
<dbReference type="InterPro" id="IPR011707">
    <property type="entry name" value="Cu-oxidase-like_N"/>
</dbReference>
<keyword evidence="5" id="KW-1015">Disulfide bond</keyword>
<evidence type="ECO:0000256" key="7">
    <source>
        <dbReference type="SAM" id="SignalP"/>
    </source>
</evidence>
<dbReference type="CDD" id="cd13903">
    <property type="entry name" value="CuRO_3_Tv-LCC_like"/>
    <property type="match status" value="1"/>
</dbReference>
<dbReference type="AlphaFoldDB" id="A0A9P6BZD9"/>
<dbReference type="PANTHER" id="PTHR11709">
    <property type="entry name" value="MULTI-COPPER OXIDASE"/>
    <property type="match status" value="1"/>
</dbReference>
<reference evidence="11" key="1">
    <citation type="submission" date="2020-11" db="EMBL/GenBank/DDBJ databases">
        <authorList>
            <consortium name="DOE Joint Genome Institute"/>
            <person name="Ahrendt S."/>
            <person name="Riley R."/>
            <person name="Andreopoulos W."/>
            <person name="Labutti K."/>
            <person name="Pangilinan J."/>
            <person name="Ruiz-Duenas F.J."/>
            <person name="Barrasa J.M."/>
            <person name="Sanchez-Garcia M."/>
            <person name="Camarero S."/>
            <person name="Miyauchi S."/>
            <person name="Serrano A."/>
            <person name="Linde D."/>
            <person name="Babiker R."/>
            <person name="Drula E."/>
            <person name="Ayuso-Fernandez I."/>
            <person name="Pacheco R."/>
            <person name="Padilla G."/>
            <person name="Ferreira P."/>
            <person name="Barriuso J."/>
            <person name="Kellner H."/>
            <person name="Castanera R."/>
            <person name="Alfaro M."/>
            <person name="Ramirez L."/>
            <person name="Pisabarro A.G."/>
            <person name="Kuo A."/>
            <person name="Tritt A."/>
            <person name="Lipzen A."/>
            <person name="He G."/>
            <person name="Yan M."/>
            <person name="Ng V."/>
            <person name="Cullen D."/>
            <person name="Martin F."/>
            <person name="Rosso M.-N."/>
            <person name="Henrissat B."/>
            <person name="Hibbett D."/>
            <person name="Martinez A.T."/>
            <person name="Grigoriev I.V."/>
        </authorList>
    </citation>
    <scope>NUCLEOTIDE SEQUENCE</scope>
    <source>
        <strain evidence="11">MF-IS2</strain>
    </source>
</reference>
<dbReference type="InterPro" id="IPR045087">
    <property type="entry name" value="Cu-oxidase_fam"/>
</dbReference>
<dbReference type="SUPFAM" id="SSF49503">
    <property type="entry name" value="Cupredoxins"/>
    <property type="match status" value="3"/>
</dbReference>
<dbReference type="Pfam" id="PF00394">
    <property type="entry name" value="Cu-oxidase"/>
    <property type="match status" value="1"/>
</dbReference>
<evidence type="ECO:0000256" key="2">
    <source>
        <dbReference type="ARBA" id="ARBA00022723"/>
    </source>
</evidence>
<keyword evidence="3" id="KW-0560">Oxidoreductase</keyword>
<dbReference type="InterPro" id="IPR001117">
    <property type="entry name" value="Cu-oxidase_2nd"/>
</dbReference>
<accession>A0A9P6BZD9</accession>
<dbReference type="PROSITE" id="PS00080">
    <property type="entry name" value="MULTICOPPER_OXIDASE2"/>
    <property type="match status" value="1"/>
</dbReference>
<evidence type="ECO:0000256" key="6">
    <source>
        <dbReference type="ARBA" id="ARBA00023180"/>
    </source>
</evidence>
<dbReference type="EMBL" id="MU151261">
    <property type="protein sequence ID" value="KAF9446151.1"/>
    <property type="molecule type" value="Genomic_DNA"/>
</dbReference>
<evidence type="ECO:0000259" key="8">
    <source>
        <dbReference type="Pfam" id="PF00394"/>
    </source>
</evidence>
<dbReference type="InterPro" id="IPR002355">
    <property type="entry name" value="Cu_oxidase_Cu_BS"/>
</dbReference>
<evidence type="ECO:0000259" key="9">
    <source>
        <dbReference type="Pfam" id="PF07731"/>
    </source>
</evidence>
<comment type="caution">
    <text evidence="11">The sequence shown here is derived from an EMBL/GenBank/DDBJ whole genome shotgun (WGS) entry which is preliminary data.</text>
</comment>
<dbReference type="InterPro" id="IPR011706">
    <property type="entry name" value="Cu-oxidase_C"/>
</dbReference>
<organism evidence="11 12">
    <name type="scientific">Macrolepiota fuliginosa MF-IS2</name>
    <dbReference type="NCBI Taxonomy" id="1400762"/>
    <lineage>
        <taxon>Eukaryota</taxon>
        <taxon>Fungi</taxon>
        <taxon>Dikarya</taxon>
        <taxon>Basidiomycota</taxon>
        <taxon>Agaricomycotina</taxon>
        <taxon>Agaricomycetes</taxon>
        <taxon>Agaricomycetidae</taxon>
        <taxon>Agaricales</taxon>
        <taxon>Agaricineae</taxon>
        <taxon>Agaricaceae</taxon>
        <taxon>Macrolepiota</taxon>
    </lineage>
</organism>
<dbReference type="Pfam" id="PF07732">
    <property type="entry name" value="Cu-oxidase_3"/>
    <property type="match status" value="1"/>
</dbReference>
<name>A0A9P6BZD9_9AGAR</name>
<dbReference type="InterPro" id="IPR033138">
    <property type="entry name" value="Cu_oxidase_CS"/>
</dbReference>
<keyword evidence="7" id="KW-0732">Signal</keyword>
<gene>
    <name evidence="11" type="ORF">P691DRAFT_777077</name>
</gene>
<dbReference type="Gene3D" id="2.60.40.420">
    <property type="entry name" value="Cupredoxins - blue copper proteins"/>
    <property type="match status" value="3"/>
</dbReference>
<feature type="domain" description="Plastocyanin-like" evidence="8">
    <location>
        <begin position="152"/>
        <end position="296"/>
    </location>
</feature>
<keyword evidence="12" id="KW-1185">Reference proteome</keyword>
<dbReference type="InterPro" id="IPR008972">
    <property type="entry name" value="Cupredoxin"/>
</dbReference>
<dbReference type="PROSITE" id="PS00079">
    <property type="entry name" value="MULTICOPPER_OXIDASE1"/>
    <property type="match status" value="1"/>
</dbReference>
<evidence type="ECO:0000313" key="12">
    <source>
        <dbReference type="Proteomes" id="UP000807342"/>
    </source>
</evidence>
<dbReference type="GO" id="GO:0016491">
    <property type="term" value="F:oxidoreductase activity"/>
    <property type="evidence" value="ECO:0007669"/>
    <property type="project" value="UniProtKB-KW"/>
</dbReference>
<proteinExistence type="inferred from homology"/>
<comment type="similarity">
    <text evidence="1">Belongs to the multicopper oxidase family.</text>
</comment>
<protein>
    <submittedName>
        <fullName evidence="11">Multicopper oxidase</fullName>
    </submittedName>
</protein>
<dbReference type="PANTHER" id="PTHR11709:SF511">
    <property type="entry name" value="LACCASE"/>
    <property type="match status" value="1"/>
</dbReference>
<evidence type="ECO:0000256" key="4">
    <source>
        <dbReference type="ARBA" id="ARBA00023008"/>
    </source>
</evidence>
<dbReference type="GO" id="GO:0005507">
    <property type="term" value="F:copper ion binding"/>
    <property type="evidence" value="ECO:0007669"/>
    <property type="project" value="InterPro"/>
</dbReference>
<evidence type="ECO:0000256" key="1">
    <source>
        <dbReference type="ARBA" id="ARBA00010609"/>
    </source>
</evidence>
<keyword evidence="4" id="KW-0186">Copper</keyword>
<evidence type="ECO:0000256" key="3">
    <source>
        <dbReference type="ARBA" id="ARBA00023002"/>
    </source>
</evidence>
<evidence type="ECO:0000259" key="10">
    <source>
        <dbReference type="Pfam" id="PF07732"/>
    </source>
</evidence>
<feature type="chain" id="PRO_5040211099" evidence="7">
    <location>
        <begin position="20"/>
        <end position="519"/>
    </location>
</feature>